<keyword evidence="3 6" id="KW-0812">Transmembrane</keyword>
<feature type="transmembrane region" description="Helical" evidence="6">
    <location>
        <begin position="161"/>
        <end position="181"/>
    </location>
</feature>
<evidence type="ECO:0000256" key="1">
    <source>
        <dbReference type="ARBA" id="ARBA00004651"/>
    </source>
</evidence>
<feature type="transmembrane region" description="Helical" evidence="6">
    <location>
        <begin position="213"/>
        <end position="238"/>
    </location>
</feature>
<dbReference type="PANTHER" id="PTHR32196">
    <property type="entry name" value="ABC TRANSPORTER PERMEASE PROTEIN YPHD-RELATED-RELATED"/>
    <property type="match status" value="1"/>
</dbReference>
<feature type="transmembrane region" description="Helical" evidence="6">
    <location>
        <begin position="80"/>
        <end position="108"/>
    </location>
</feature>
<evidence type="ECO:0000313" key="7">
    <source>
        <dbReference type="EMBL" id="GAF96206.1"/>
    </source>
</evidence>
<comment type="caution">
    <text evidence="7">The sequence shown here is derived from an EMBL/GenBank/DDBJ whole genome shotgun (WGS) entry which is preliminary data.</text>
</comment>
<evidence type="ECO:0000256" key="6">
    <source>
        <dbReference type="SAM" id="Phobius"/>
    </source>
</evidence>
<name>X0UA59_9ZZZZ</name>
<dbReference type="GO" id="GO:0022857">
    <property type="term" value="F:transmembrane transporter activity"/>
    <property type="evidence" value="ECO:0007669"/>
    <property type="project" value="InterPro"/>
</dbReference>
<keyword evidence="4 6" id="KW-1133">Transmembrane helix</keyword>
<organism evidence="7">
    <name type="scientific">marine sediment metagenome</name>
    <dbReference type="NCBI Taxonomy" id="412755"/>
    <lineage>
        <taxon>unclassified sequences</taxon>
        <taxon>metagenomes</taxon>
        <taxon>ecological metagenomes</taxon>
    </lineage>
</organism>
<feature type="transmembrane region" description="Helical" evidence="6">
    <location>
        <begin position="244"/>
        <end position="268"/>
    </location>
</feature>
<keyword evidence="2" id="KW-1003">Cell membrane</keyword>
<dbReference type="InterPro" id="IPR001851">
    <property type="entry name" value="ABC_transp_permease"/>
</dbReference>
<accession>X0UA59</accession>
<dbReference type="CDD" id="cd06579">
    <property type="entry name" value="TM_PBP1_transp_AraH_like"/>
    <property type="match status" value="1"/>
</dbReference>
<evidence type="ECO:0000256" key="2">
    <source>
        <dbReference type="ARBA" id="ARBA00022475"/>
    </source>
</evidence>
<feature type="transmembrane region" description="Helical" evidence="6">
    <location>
        <begin position="120"/>
        <end position="141"/>
    </location>
</feature>
<dbReference type="AlphaFoldDB" id="X0UA59"/>
<evidence type="ECO:0000256" key="3">
    <source>
        <dbReference type="ARBA" id="ARBA00022692"/>
    </source>
</evidence>
<gene>
    <name evidence="7" type="ORF">S01H1_26330</name>
</gene>
<sequence>MKKIQFKNSTIDLTKLLPPVAVMTLFTVFSLRNPQFLSLYNIGNILDFANTYFIAGIGLTFVILLGSIDLSVGAMISLDTILFIIMINAIGFWAYPIIIVIGIVLGLFNGVVLVRLKIPSFIVTLGSSGIFMSLALIFSGAGPIGLVPKQLHTLSFLTDRIGPFTPNHLLGLILFIVFQVVQNKTFFGKTVYAAGNSEVTTKLSGLPILRTKVISFAISGLCTALASIIIVSIMLSAAPSTGPPYMLLIIATVVVGGTALSGGIGGVYNKGRI</sequence>
<dbReference type="GO" id="GO:0005886">
    <property type="term" value="C:plasma membrane"/>
    <property type="evidence" value="ECO:0007669"/>
    <property type="project" value="UniProtKB-SubCell"/>
</dbReference>
<feature type="transmembrane region" description="Helical" evidence="6">
    <location>
        <begin position="45"/>
        <end position="68"/>
    </location>
</feature>
<proteinExistence type="predicted"/>
<keyword evidence="5 6" id="KW-0472">Membrane</keyword>
<comment type="subcellular location">
    <subcellularLocation>
        <location evidence="1">Cell membrane</location>
        <topology evidence="1">Multi-pass membrane protein</topology>
    </subcellularLocation>
</comment>
<protein>
    <submittedName>
        <fullName evidence="7">Uncharacterized protein</fullName>
    </submittedName>
</protein>
<evidence type="ECO:0000256" key="4">
    <source>
        <dbReference type="ARBA" id="ARBA00022989"/>
    </source>
</evidence>
<dbReference type="EMBL" id="BARS01015953">
    <property type="protein sequence ID" value="GAF96206.1"/>
    <property type="molecule type" value="Genomic_DNA"/>
</dbReference>
<evidence type="ECO:0000256" key="5">
    <source>
        <dbReference type="ARBA" id="ARBA00023136"/>
    </source>
</evidence>
<feature type="non-terminal residue" evidence="7">
    <location>
        <position position="273"/>
    </location>
</feature>
<dbReference type="Pfam" id="PF02653">
    <property type="entry name" value="BPD_transp_2"/>
    <property type="match status" value="1"/>
</dbReference>
<reference evidence="7" key="1">
    <citation type="journal article" date="2014" name="Front. Microbiol.">
        <title>High frequency of phylogenetically diverse reductive dehalogenase-homologous genes in deep subseafloor sedimentary metagenomes.</title>
        <authorList>
            <person name="Kawai M."/>
            <person name="Futagami T."/>
            <person name="Toyoda A."/>
            <person name="Takaki Y."/>
            <person name="Nishi S."/>
            <person name="Hori S."/>
            <person name="Arai W."/>
            <person name="Tsubouchi T."/>
            <person name="Morono Y."/>
            <person name="Uchiyama I."/>
            <person name="Ito T."/>
            <person name="Fujiyama A."/>
            <person name="Inagaki F."/>
            <person name="Takami H."/>
        </authorList>
    </citation>
    <scope>NUCLEOTIDE SEQUENCE</scope>
    <source>
        <strain evidence="7">Expedition CK06-06</strain>
    </source>
</reference>